<name>A0A918VP15_9GAMM</name>
<dbReference type="Proteomes" id="UP000614811">
    <property type="component" value="Unassembled WGS sequence"/>
</dbReference>
<dbReference type="AlphaFoldDB" id="A0A918VP15"/>
<sequence length="56" mass="6255">MHRIEALDGIAYDGMYSGPMNVIRHTDYSAGNSVEITAQYHRVGLVIAPHIIRSQE</sequence>
<gene>
    <name evidence="1" type="ORF">GCM10008090_24270</name>
</gene>
<organism evidence="1 2">
    <name type="scientific">Arenicella chitinivorans</name>
    <dbReference type="NCBI Taxonomy" id="1329800"/>
    <lineage>
        <taxon>Bacteria</taxon>
        <taxon>Pseudomonadati</taxon>
        <taxon>Pseudomonadota</taxon>
        <taxon>Gammaproteobacteria</taxon>
        <taxon>Arenicellales</taxon>
        <taxon>Arenicellaceae</taxon>
        <taxon>Arenicella</taxon>
    </lineage>
</organism>
<keyword evidence="2" id="KW-1185">Reference proteome</keyword>
<proteinExistence type="predicted"/>
<dbReference type="EMBL" id="BMXA01000004">
    <property type="protein sequence ID" value="GHA13682.1"/>
    <property type="molecule type" value="Genomic_DNA"/>
</dbReference>
<protein>
    <submittedName>
        <fullName evidence="1">Uncharacterized protein</fullName>
    </submittedName>
</protein>
<evidence type="ECO:0000313" key="1">
    <source>
        <dbReference type="EMBL" id="GHA13682.1"/>
    </source>
</evidence>
<accession>A0A918VP15</accession>
<evidence type="ECO:0000313" key="2">
    <source>
        <dbReference type="Proteomes" id="UP000614811"/>
    </source>
</evidence>
<comment type="caution">
    <text evidence="1">The sequence shown here is derived from an EMBL/GenBank/DDBJ whole genome shotgun (WGS) entry which is preliminary data.</text>
</comment>
<reference evidence="1" key="2">
    <citation type="submission" date="2020-09" db="EMBL/GenBank/DDBJ databases">
        <authorList>
            <person name="Sun Q."/>
            <person name="Kim S."/>
        </authorList>
    </citation>
    <scope>NUCLEOTIDE SEQUENCE</scope>
    <source>
        <strain evidence="1">KCTC 12711</strain>
    </source>
</reference>
<reference evidence="1" key="1">
    <citation type="journal article" date="2014" name="Int. J. Syst. Evol. Microbiol.">
        <title>Complete genome sequence of Corynebacterium casei LMG S-19264T (=DSM 44701T), isolated from a smear-ripened cheese.</title>
        <authorList>
            <consortium name="US DOE Joint Genome Institute (JGI-PGF)"/>
            <person name="Walter F."/>
            <person name="Albersmeier A."/>
            <person name="Kalinowski J."/>
            <person name="Ruckert C."/>
        </authorList>
    </citation>
    <scope>NUCLEOTIDE SEQUENCE</scope>
    <source>
        <strain evidence="1">KCTC 12711</strain>
    </source>
</reference>